<accession>A0A2C9X2M9</accession>
<comment type="caution">
    <text evidence="1">The sequence shown here is derived from an EMBL/GenBank/DDBJ whole genome shotgun (WGS) entry which is preliminary data.</text>
</comment>
<evidence type="ECO:0000313" key="1">
    <source>
        <dbReference type="EMBL" id="OTN90636.1"/>
    </source>
</evidence>
<reference evidence="1 2" key="1">
    <citation type="submission" date="2017-05" db="EMBL/GenBank/DDBJ databases">
        <title>The Genome Sequence of Enterococcus faecium 7H8_DIV0219.</title>
        <authorList>
            <consortium name="The Broad Institute Genomics Platform"/>
            <consortium name="The Broad Institute Genomic Center for Infectious Diseases"/>
            <person name="Earl A."/>
            <person name="Manson A."/>
            <person name="Schwartman J."/>
            <person name="Gilmore M."/>
            <person name="Abouelleil A."/>
            <person name="Cao P."/>
            <person name="Chapman S."/>
            <person name="Cusick C."/>
            <person name="Shea T."/>
            <person name="Young S."/>
            <person name="Neafsey D."/>
            <person name="Nusbaum C."/>
            <person name="Birren B."/>
        </authorList>
    </citation>
    <scope>NUCLEOTIDE SEQUENCE [LARGE SCALE GENOMIC DNA]</scope>
    <source>
        <strain evidence="1 2">7H8_DIV0219</strain>
    </source>
</reference>
<sequence length="107" mass="12346">MDDLTKVSQYLLGKIYKDYLLNINNGMSKSNAKLIGSSHSVHKKLVPNELFDDVEEIMRVLDRAGYLKNSYAGNIVYFSVLTDKTILYMENRFENNMKSIIDFISKL</sequence>
<dbReference type="RefSeq" id="WP_086323840.1">
    <property type="nucleotide sequence ID" value="NZ_NGKW01000007.1"/>
</dbReference>
<organism evidence="1 2">
    <name type="scientific">Enterococcus faecium</name>
    <name type="common">Streptococcus faecium</name>
    <dbReference type="NCBI Taxonomy" id="1352"/>
    <lineage>
        <taxon>Bacteria</taxon>
        <taxon>Bacillati</taxon>
        <taxon>Bacillota</taxon>
        <taxon>Bacilli</taxon>
        <taxon>Lactobacillales</taxon>
        <taxon>Enterococcaceae</taxon>
        <taxon>Enterococcus</taxon>
    </lineage>
</organism>
<dbReference type="AlphaFoldDB" id="A0A2C9X2M9"/>
<dbReference type="Proteomes" id="UP000194885">
    <property type="component" value="Unassembled WGS sequence"/>
</dbReference>
<evidence type="ECO:0000313" key="2">
    <source>
        <dbReference type="Proteomes" id="UP000194885"/>
    </source>
</evidence>
<proteinExistence type="predicted"/>
<name>A0A2C9X2M9_ENTFC</name>
<gene>
    <name evidence="1" type="ORF">A5810_002806</name>
</gene>
<dbReference type="EMBL" id="NGKW01000007">
    <property type="protein sequence ID" value="OTN90636.1"/>
    <property type="molecule type" value="Genomic_DNA"/>
</dbReference>
<feature type="non-terminal residue" evidence="1">
    <location>
        <position position="107"/>
    </location>
</feature>
<protein>
    <submittedName>
        <fullName evidence="1">Uncharacterized protein</fullName>
    </submittedName>
</protein>